<dbReference type="PANTHER" id="PTHR24365">
    <property type="entry name" value="TOLL-LIKE RECEPTOR"/>
    <property type="match status" value="1"/>
</dbReference>
<dbReference type="AlphaFoldDB" id="A0AAE0ZIF8"/>
<dbReference type="Proteomes" id="UP001283361">
    <property type="component" value="Unassembled WGS sequence"/>
</dbReference>
<evidence type="ECO:0000256" key="1">
    <source>
        <dbReference type="ARBA" id="ARBA00004167"/>
    </source>
</evidence>
<dbReference type="SUPFAM" id="SSF52058">
    <property type="entry name" value="L domain-like"/>
    <property type="match status" value="1"/>
</dbReference>
<organism evidence="7 8">
    <name type="scientific">Elysia crispata</name>
    <name type="common">lettuce slug</name>
    <dbReference type="NCBI Taxonomy" id="231223"/>
    <lineage>
        <taxon>Eukaryota</taxon>
        <taxon>Metazoa</taxon>
        <taxon>Spiralia</taxon>
        <taxon>Lophotrochozoa</taxon>
        <taxon>Mollusca</taxon>
        <taxon>Gastropoda</taxon>
        <taxon>Heterobranchia</taxon>
        <taxon>Euthyneura</taxon>
        <taxon>Panpulmonata</taxon>
        <taxon>Sacoglossa</taxon>
        <taxon>Placobranchoidea</taxon>
        <taxon>Plakobranchidae</taxon>
        <taxon>Elysia</taxon>
    </lineage>
</organism>
<dbReference type="InterPro" id="IPR032675">
    <property type="entry name" value="LRR_dom_sf"/>
</dbReference>
<feature type="region of interest" description="Disordered" evidence="6">
    <location>
        <begin position="349"/>
        <end position="380"/>
    </location>
</feature>
<dbReference type="EMBL" id="JAWDGP010003940">
    <property type="protein sequence ID" value="KAK3769346.1"/>
    <property type="molecule type" value="Genomic_DNA"/>
</dbReference>
<evidence type="ECO:0000313" key="8">
    <source>
        <dbReference type="Proteomes" id="UP001283361"/>
    </source>
</evidence>
<dbReference type="Gene3D" id="3.80.10.10">
    <property type="entry name" value="Ribonuclease Inhibitor"/>
    <property type="match status" value="1"/>
</dbReference>
<evidence type="ECO:0000256" key="6">
    <source>
        <dbReference type="SAM" id="MobiDB-lite"/>
    </source>
</evidence>
<evidence type="ECO:0000313" key="7">
    <source>
        <dbReference type="EMBL" id="KAK3769346.1"/>
    </source>
</evidence>
<comment type="caution">
    <text evidence="7">The sequence shown here is derived from an EMBL/GenBank/DDBJ whole genome shotgun (WGS) entry which is preliminary data.</text>
</comment>
<evidence type="ECO:0000256" key="2">
    <source>
        <dbReference type="ARBA" id="ARBA00022692"/>
    </source>
</evidence>
<gene>
    <name evidence="7" type="ORF">RRG08_015110</name>
</gene>
<comment type="subcellular location">
    <subcellularLocation>
        <location evidence="1">Membrane</location>
        <topology evidence="1">Single-pass membrane protein</topology>
    </subcellularLocation>
</comment>
<keyword evidence="5" id="KW-0472">Membrane</keyword>
<dbReference type="GO" id="GO:0038023">
    <property type="term" value="F:signaling receptor activity"/>
    <property type="evidence" value="ECO:0007669"/>
    <property type="project" value="TreeGrafter"/>
</dbReference>
<sequence>MLEYRLLWGQSARLVFHSEFHRSFKYGIAKRAKDVRRTWLAKPGCTLSNGEFECDFRNALPLSGVEFSPPPQRLTLTYIFGQFDGSQFTNFSDVNTTFFDSNFDSTLTMICGAAGGGGGLLTFHNTSFEGMDFYKNVHIQNCEIEHLIAKTFQNLGTLNYLGFQGGYLNVISRRSMHGLDIMPDRTAVNPLGELRLDDVDLIPGGIPTGVTDPLVNLAILTIKHSRVSSIMQDNFRYLKKVHTLIMDDNPFTYMVKAAFRNMTALSRVSLKAIPWQCTCNNLWFVEDFRRDGIEFESEVVCDTPGQWTGIRGTDYLKAICEDSQCDTGSMPSVDFGVQNGGSGIRMMTPRKPPPRQRAPMGHQTNKKQWLYGSHPADSHA</sequence>
<evidence type="ECO:0000256" key="4">
    <source>
        <dbReference type="ARBA" id="ARBA00022989"/>
    </source>
</evidence>
<keyword evidence="3" id="KW-0732">Signal</keyword>
<name>A0AAE0ZIF8_9GAST</name>
<dbReference type="GO" id="GO:0007165">
    <property type="term" value="P:signal transduction"/>
    <property type="evidence" value="ECO:0007669"/>
    <property type="project" value="TreeGrafter"/>
</dbReference>
<keyword evidence="8" id="KW-1185">Reference proteome</keyword>
<dbReference type="PANTHER" id="PTHR24365:SF541">
    <property type="entry name" value="PROTEIN TOLL-RELATED"/>
    <property type="match status" value="1"/>
</dbReference>
<evidence type="ECO:0000256" key="3">
    <source>
        <dbReference type="ARBA" id="ARBA00022729"/>
    </source>
</evidence>
<keyword evidence="2" id="KW-0812">Transmembrane</keyword>
<protein>
    <submittedName>
        <fullName evidence="7">Uncharacterized protein</fullName>
    </submittedName>
</protein>
<accession>A0AAE0ZIF8</accession>
<reference evidence="7" key="1">
    <citation type="journal article" date="2023" name="G3 (Bethesda)">
        <title>A reference genome for the long-term kleptoplast-retaining sea slug Elysia crispata morphotype clarki.</title>
        <authorList>
            <person name="Eastman K.E."/>
            <person name="Pendleton A.L."/>
            <person name="Shaikh M.A."/>
            <person name="Suttiyut T."/>
            <person name="Ogas R."/>
            <person name="Tomko P."/>
            <person name="Gavelis G."/>
            <person name="Widhalm J.R."/>
            <person name="Wisecaver J.H."/>
        </authorList>
    </citation>
    <scope>NUCLEOTIDE SEQUENCE</scope>
    <source>
        <strain evidence="7">ECLA1</strain>
    </source>
</reference>
<dbReference type="GO" id="GO:0005886">
    <property type="term" value="C:plasma membrane"/>
    <property type="evidence" value="ECO:0007669"/>
    <property type="project" value="TreeGrafter"/>
</dbReference>
<keyword evidence="4" id="KW-1133">Transmembrane helix</keyword>
<proteinExistence type="predicted"/>
<evidence type="ECO:0000256" key="5">
    <source>
        <dbReference type="ARBA" id="ARBA00023136"/>
    </source>
</evidence>